<protein>
    <submittedName>
        <fullName evidence="2">Uncharacterized protein</fullName>
    </submittedName>
</protein>
<accession>A0A9N7UTS1</accession>
<comment type="caution">
    <text evidence="2">The sequence shown here is derived from an EMBL/GenBank/DDBJ whole genome shotgun (WGS) entry which is preliminary data.</text>
</comment>
<name>A0A9N7UTS1_PLEPL</name>
<sequence>MVSERVGKVGMENCGMRRKGETSSRHSLPQFLFWLPFITILNRMDNLLMKIYVGIVGTLACGIQWRPFVLAKRSGTSATISQSTLIAWHIGAARRLSGNGEGLIPASAAEKPCSWQVSPSAGSVSSGAYAFLSRAAEAIWCGDAGEQPRWMMPGFSYISHGRIKSSEEARSHRGHDERVTAAEPAQSRHAAKPLSSCDSSDCALGPTHRALSGSGVCQEAVSLNPATTRLLQNWTPLNFYQAPASLRNERVMMIEEPIICAARTPATCLMQEEAGLINNL</sequence>
<keyword evidence="3" id="KW-1185">Reference proteome</keyword>
<dbReference type="AlphaFoldDB" id="A0A9N7UTS1"/>
<evidence type="ECO:0000256" key="1">
    <source>
        <dbReference type="SAM" id="MobiDB-lite"/>
    </source>
</evidence>
<evidence type="ECO:0000313" key="3">
    <source>
        <dbReference type="Proteomes" id="UP001153269"/>
    </source>
</evidence>
<proteinExistence type="predicted"/>
<dbReference type="Proteomes" id="UP001153269">
    <property type="component" value="Unassembled WGS sequence"/>
</dbReference>
<organism evidence="2 3">
    <name type="scientific">Pleuronectes platessa</name>
    <name type="common">European plaice</name>
    <dbReference type="NCBI Taxonomy" id="8262"/>
    <lineage>
        <taxon>Eukaryota</taxon>
        <taxon>Metazoa</taxon>
        <taxon>Chordata</taxon>
        <taxon>Craniata</taxon>
        <taxon>Vertebrata</taxon>
        <taxon>Euteleostomi</taxon>
        <taxon>Actinopterygii</taxon>
        <taxon>Neopterygii</taxon>
        <taxon>Teleostei</taxon>
        <taxon>Neoteleostei</taxon>
        <taxon>Acanthomorphata</taxon>
        <taxon>Carangaria</taxon>
        <taxon>Pleuronectiformes</taxon>
        <taxon>Pleuronectoidei</taxon>
        <taxon>Pleuronectidae</taxon>
        <taxon>Pleuronectes</taxon>
    </lineage>
</organism>
<gene>
    <name evidence="2" type="ORF">PLEPLA_LOCUS26959</name>
</gene>
<feature type="region of interest" description="Disordered" evidence="1">
    <location>
        <begin position="166"/>
        <end position="198"/>
    </location>
</feature>
<dbReference type="EMBL" id="CADEAL010002236">
    <property type="protein sequence ID" value="CAB1439129.1"/>
    <property type="molecule type" value="Genomic_DNA"/>
</dbReference>
<evidence type="ECO:0000313" key="2">
    <source>
        <dbReference type="EMBL" id="CAB1439129.1"/>
    </source>
</evidence>
<reference evidence="2" key="1">
    <citation type="submission" date="2020-03" db="EMBL/GenBank/DDBJ databases">
        <authorList>
            <person name="Weist P."/>
        </authorList>
    </citation>
    <scope>NUCLEOTIDE SEQUENCE</scope>
</reference>
<feature type="compositionally biased region" description="Basic and acidic residues" evidence="1">
    <location>
        <begin position="166"/>
        <end position="180"/>
    </location>
</feature>